<dbReference type="AlphaFoldDB" id="A0A1G5WPG4"/>
<name>A0A1G5WPG4_9HYPH</name>
<evidence type="ECO:0000313" key="3">
    <source>
        <dbReference type="EMBL" id="SDA60089.1"/>
    </source>
</evidence>
<dbReference type="STRING" id="1165689.SAMN02927914_01540"/>
<dbReference type="Proteomes" id="UP000198588">
    <property type="component" value="Unassembled WGS sequence"/>
</dbReference>
<accession>A0A1G5WPG4</accession>
<dbReference type="PROSITE" id="PS51471">
    <property type="entry name" value="FE2OG_OXY"/>
    <property type="match status" value="1"/>
</dbReference>
<keyword evidence="1" id="KW-0479">Metal-binding</keyword>
<dbReference type="InterPro" id="IPR005123">
    <property type="entry name" value="Oxoglu/Fe-dep_dioxygenase_dom"/>
</dbReference>
<feature type="domain" description="Fe2OG dioxygenase" evidence="2">
    <location>
        <begin position="129"/>
        <end position="243"/>
    </location>
</feature>
<gene>
    <name evidence="3" type="ORF">SAMN02927914_01540</name>
</gene>
<keyword evidence="1" id="KW-0560">Oxidoreductase</keyword>
<dbReference type="Gene3D" id="2.60.120.620">
    <property type="entry name" value="q2cbj1_9rhob like domain"/>
    <property type="match status" value="1"/>
</dbReference>
<evidence type="ECO:0000313" key="4">
    <source>
        <dbReference type="Proteomes" id="UP000198588"/>
    </source>
</evidence>
<proteinExistence type="inferred from homology"/>
<keyword evidence="1" id="KW-0408">Iron</keyword>
<dbReference type="InterPro" id="IPR056470">
    <property type="entry name" value="BesD/HalB-like"/>
</dbReference>
<organism evidence="3 4">
    <name type="scientific">Mesorhizobium qingshengii</name>
    <dbReference type="NCBI Taxonomy" id="1165689"/>
    <lineage>
        <taxon>Bacteria</taxon>
        <taxon>Pseudomonadati</taxon>
        <taxon>Pseudomonadota</taxon>
        <taxon>Alphaproteobacteria</taxon>
        <taxon>Hyphomicrobiales</taxon>
        <taxon>Phyllobacteriaceae</taxon>
        <taxon>Mesorhizobium</taxon>
    </lineage>
</organism>
<evidence type="ECO:0000256" key="1">
    <source>
        <dbReference type="RuleBase" id="RU003682"/>
    </source>
</evidence>
<dbReference type="EMBL" id="FMXM01000004">
    <property type="protein sequence ID" value="SDA60089.1"/>
    <property type="molecule type" value="Genomic_DNA"/>
</dbReference>
<reference evidence="3 4" key="1">
    <citation type="submission" date="2016-10" db="EMBL/GenBank/DDBJ databases">
        <authorList>
            <person name="de Groot N.N."/>
        </authorList>
    </citation>
    <scope>NUCLEOTIDE SEQUENCE [LARGE SCALE GENOMIC DNA]</scope>
    <source>
        <strain evidence="3 4">CGMCC 1.12097</strain>
    </source>
</reference>
<dbReference type="Pfam" id="PF23169">
    <property type="entry name" value="HalD"/>
    <property type="match status" value="1"/>
</dbReference>
<dbReference type="OrthoDB" id="9798229at2"/>
<dbReference type="RefSeq" id="WP_091576891.1">
    <property type="nucleotide sequence ID" value="NZ_FMXM01000004.1"/>
</dbReference>
<comment type="similarity">
    <text evidence="1">Belongs to the iron/ascorbate-dependent oxidoreductase family.</text>
</comment>
<protein>
    <submittedName>
        <fullName evidence="3">2OG-Fe(II) oxygenase superfamily protein</fullName>
    </submittedName>
</protein>
<dbReference type="GO" id="GO:0046872">
    <property type="term" value="F:metal ion binding"/>
    <property type="evidence" value="ECO:0007669"/>
    <property type="project" value="UniProtKB-KW"/>
</dbReference>
<sequence>MKDILDLDRYPLDREGSAEWQRLVEQSIAALEAGGMYNLEGFLRPGVAEKAVGEIKPVMDARSHVHKRTHNIYFKPDIPELAPDHPALRKVETISHTVCADQIPGSVVLAIYEYEPLQRFLAATMRKSRLHVMQDPLARTNVMAYRAGEALNWHFDRSEFTTTLLLQASERGGDLEYRTGLRSDDNPNYDGVARLLEGRDPQARILRMKPGTLNVFRGKNTAHRVTTVEGNRERMIAVFSYYEKPGVMFSDEERIGFYGRAA</sequence>
<evidence type="ECO:0000259" key="2">
    <source>
        <dbReference type="PROSITE" id="PS51471"/>
    </source>
</evidence>
<dbReference type="GO" id="GO:0016491">
    <property type="term" value="F:oxidoreductase activity"/>
    <property type="evidence" value="ECO:0007669"/>
    <property type="project" value="UniProtKB-KW"/>
</dbReference>